<keyword evidence="2" id="KW-1185">Reference proteome</keyword>
<accession>A0A3M8B814</accession>
<gene>
    <name evidence="1" type="ORF">EDM57_05045</name>
</gene>
<evidence type="ECO:0000313" key="2">
    <source>
        <dbReference type="Proteomes" id="UP000268829"/>
    </source>
</evidence>
<organism evidence="1 2">
    <name type="scientific">Brevibacillus gelatini</name>
    <dbReference type="NCBI Taxonomy" id="1655277"/>
    <lineage>
        <taxon>Bacteria</taxon>
        <taxon>Bacillati</taxon>
        <taxon>Bacillota</taxon>
        <taxon>Bacilli</taxon>
        <taxon>Bacillales</taxon>
        <taxon>Paenibacillaceae</taxon>
        <taxon>Brevibacillus</taxon>
    </lineage>
</organism>
<dbReference type="Proteomes" id="UP000268829">
    <property type="component" value="Unassembled WGS sequence"/>
</dbReference>
<sequence>MADKYGWNKMQSSSQFKGNVSKVKKYAFYRETVNENITMWIEPSKTIDAYLVIKSTKDDNKPFDQRYERKVVAQFDTAKEAKEWTNKEYAHMFE</sequence>
<evidence type="ECO:0000313" key="1">
    <source>
        <dbReference type="EMBL" id="RNB59509.1"/>
    </source>
</evidence>
<proteinExistence type="predicted"/>
<comment type="caution">
    <text evidence="1">The sequence shown here is derived from an EMBL/GenBank/DDBJ whole genome shotgun (WGS) entry which is preliminary data.</text>
</comment>
<dbReference type="AlphaFoldDB" id="A0A3M8B814"/>
<dbReference type="EMBL" id="RHHS01000013">
    <property type="protein sequence ID" value="RNB59509.1"/>
    <property type="molecule type" value="Genomic_DNA"/>
</dbReference>
<name>A0A3M8B814_9BACL</name>
<reference evidence="1 2" key="1">
    <citation type="submission" date="2018-10" db="EMBL/GenBank/DDBJ databases">
        <title>Phylogenomics of Brevibacillus.</title>
        <authorList>
            <person name="Dunlap C."/>
        </authorList>
    </citation>
    <scope>NUCLEOTIDE SEQUENCE [LARGE SCALE GENOMIC DNA]</scope>
    <source>
        <strain evidence="1 2">DSM 100115</strain>
    </source>
</reference>
<protein>
    <submittedName>
        <fullName evidence="1">Uncharacterized protein</fullName>
    </submittedName>
</protein>
<dbReference type="RefSeq" id="WP_122903676.1">
    <property type="nucleotide sequence ID" value="NZ_RHHS01000013.1"/>
</dbReference>